<feature type="domain" description="BPL/LPL catalytic" evidence="1">
    <location>
        <begin position="35"/>
        <end position="227"/>
    </location>
</feature>
<dbReference type="CDD" id="cd16443">
    <property type="entry name" value="LplA"/>
    <property type="match status" value="1"/>
</dbReference>
<dbReference type="OrthoDB" id="9787898at2"/>
<comment type="caution">
    <text evidence="2">The sequence shown here is derived from an EMBL/GenBank/DDBJ whole genome shotgun (WGS) entry which is preliminary data.</text>
</comment>
<dbReference type="AlphaFoldDB" id="A0A5C7EHL0"/>
<dbReference type="Proteomes" id="UP000321201">
    <property type="component" value="Unassembled WGS sequence"/>
</dbReference>
<dbReference type="InterPro" id="IPR050664">
    <property type="entry name" value="Octanoyltrans_LipM/LipL"/>
</dbReference>
<evidence type="ECO:0000259" key="1">
    <source>
        <dbReference type="PROSITE" id="PS51733"/>
    </source>
</evidence>
<dbReference type="Pfam" id="PF21948">
    <property type="entry name" value="LplA-B_cat"/>
    <property type="match status" value="1"/>
</dbReference>
<reference evidence="2 3" key="1">
    <citation type="submission" date="2019-08" db="EMBL/GenBank/DDBJ databases">
        <title>Pelomicrobium methylotrophicum gen. nov., sp. nov. a moderately thermophilic, facultatively anaerobic, lithoautotrophic and methylotrophic bacterium isolated from a terrestrial mud volcano.</title>
        <authorList>
            <person name="Slobodkina G.B."/>
            <person name="Merkel A.Y."/>
            <person name="Slobodkin A.I."/>
        </authorList>
    </citation>
    <scope>NUCLEOTIDE SEQUENCE [LARGE SCALE GENOMIC DNA]</scope>
    <source>
        <strain evidence="2 3">SM250</strain>
    </source>
</reference>
<name>A0A5C7EHL0_9PROT</name>
<dbReference type="PANTHER" id="PTHR43679:SF2">
    <property type="entry name" value="OCTANOYL-[GCVH]:PROTEIN N-OCTANOYLTRANSFERASE"/>
    <property type="match status" value="1"/>
</dbReference>
<organism evidence="2 3">
    <name type="scientific">Pelomicrobium methylotrophicum</name>
    <dbReference type="NCBI Taxonomy" id="2602750"/>
    <lineage>
        <taxon>Bacteria</taxon>
        <taxon>Pseudomonadati</taxon>
        <taxon>Pseudomonadota</taxon>
        <taxon>Hydrogenophilia</taxon>
        <taxon>Hydrogenophilia incertae sedis</taxon>
        <taxon>Pelomicrobium</taxon>
    </lineage>
</organism>
<dbReference type="InterPro" id="IPR004143">
    <property type="entry name" value="BPL_LPL_catalytic"/>
</dbReference>
<sequence>MSTRPVLFQVVDTGLRPGLENHALDRAWLRTHARGSHIPVLRFHRSLPTASLGRFQAAGRELRLDVCARRGIEVARRLSGGGALYLDPQQLGFSVIAPAAALRGIDSLTVALAVTGSAIAEALTSLGIRARFKQPNDLEIDGRKIASVFAACEAGAWLLQGTVLLGVDVKSMLEALKVPTEKLSRDGLAAARDRLTTVEDQLGTVPALEVLRGQVRDALARAFGWRPDDEVTTLSAPVPARLVEHERRAARLVDWSAPQAGAVEVLWKIESRTVRLRAQVDADGPRLRTVEVAADVHARPPTLFETIARRLSDCPVDVGVRRVAAFLHGSGAEAAGVDAQAIARLAALALDVRRFQGAAALSDAQANAVMIHSPDGTPACAILERATVMLVPYCAKPVWCKWRHRDGCPECGQCEVGEAYRLARERGMRVITITRYEHLVETLAQLQRDGSAYVGMCCSHFYLKRHRAFAEAGLPAVLMDVSGANCYELHQEAEAYAGRFQAQARLDLPLLANVMRFVPRRKPGGPASDQGKRG</sequence>
<dbReference type="InterPro" id="IPR045864">
    <property type="entry name" value="aa-tRNA-synth_II/BPL/LPL"/>
</dbReference>
<accession>A0A5C7EHL0</accession>
<dbReference type="FunCoup" id="A0A5C7EHL0">
    <property type="interactions" value="410"/>
</dbReference>
<keyword evidence="3" id="KW-1185">Reference proteome</keyword>
<proteinExistence type="predicted"/>
<dbReference type="Gene3D" id="3.30.930.10">
    <property type="entry name" value="Bira Bifunctional Protein, Domain 2"/>
    <property type="match status" value="1"/>
</dbReference>
<dbReference type="PROSITE" id="PS51733">
    <property type="entry name" value="BPL_LPL_CATALYTIC"/>
    <property type="match status" value="1"/>
</dbReference>
<protein>
    <submittedName>
        <fullName evidence="2">DUF116 domain-containing protein</fullName>
    </submittedName>
</protein>
<dbReference type="RefSeq" id="WP_147799907.1">
    <property type="nucleotide sequence ID" value="NZ_VPFL01000011.1"/>
</dbReference>
<evidence type="ECO:0000313" key="3">
    <source>
        <dbReference type="Proteomes" id="UP000321201"/>
    </source>
</evidence>
<dbReference type="InterPro" id="IPR002829">
    <property type="entry name" value="DUF116"/>
</dbReference>
<dbReference type="Pfam" id="PF01976">
    <property type="entry name" value="DUF116"/>
    <property type="match status" value="1"/>
</dbReference>
<dbReference type="EMBL" id="VPFL01000011">
    <property type="protein sequence ID" value="TXF11736.1"/>
    <property type="molecule type" value="Genomic_DNA"/>
</dbReference>
<evidence type="ECO:0000313" key="2">
    <source>
        <dbReference type="EMBL" id="TXF11736.1"/>
    </source>
</evidence>
<dbReference type="Gene3D" id="3.30.390.50">
    <property type="entry name" value="CO dehydrogenase flavoprotein, C-terminal domain"/>
    <property type="match status" value="1"/>
</dbReference>
<dbReference type="InParanoid" id="A0A5C7EHL0"/>
<gene>
    <name evidence="2" type="ORF">FR698_09220</name>
</gene>
<dbReference type="PANTHER" id="PTHR43679">
    <property type="entry name" value="OCTANOYLTRANSFERASE LIPM-RELATED"/>
    <property type="match status" value="1"/>
</dbReference>
<dbReference type="SUPFAM" id="SSF55681">
    <property type="entry name" value="Class II aaRS and biotin synthetases"/>
    <property type="match status" value="1"/>
</dbReference>